<feature type="compositionally biased region" description="Basic and acidic residues" evidence="1">
    <location>
        <begin position="66"/>
        <end position="101"/>
    </location>
</feature>
<evidence type="ECO:0000313" key="2">
    <source>
        <dbReference type="EMBL" id="KAL3807422.1"/>
    </source>
</evidence>
<feature type="region of interest" description="Disordered" evidence="1">
    <location>
        <begin position="1"/>
        <end position="151"/>
    </location>
</feature>
<gene>
    <name evidence="2" type="ORF">ACHAXA_011553</name>
</gene>
<feature type="compositionally biased region" description="Basic residues" evidence="1">
    <location>
        <begin position="125"/>
        <end position="137"/>
    </location>
</feature>
<keyword evidence="3" id="KW-1185">Reference proteome</keyword>
<comment type="caution">
    <text evidence="2">The sequence shown here is derived from an EMBL/GenBank/DDBJ whole genome shotgun (WGS) entry which is preliminary data.</text>
</comment>
<evidence type="ECO:0000313" key="3">
    <source>
        <dbReference type="Proteomes" id="UP001530377"/>
    </source>
</evidence>
<name>A0ABD3R4H7_9STRA</name>
<dbReference type="EMBL" id="JALLPB020000630">
    <property type="protein sequence ID" value="KAL3807422.1"/>
    <property type="molecule type" value="Genomic_DNA"/>
</dbReference>
<dbReference type="AlphaFoldDB" id="A0ABD3R4H7"/>
<proteinExistence type="predicted"/>
<protein>
    <submittedName>
        <fullName evidence="2">Uncharacterized protein</fullName>
    </submittedName>
</protein>
<reference evidence="2 3" key="1">
    <citation type="submission" date="2024-10" db="EMBL/GenBank/DDBJ databases">
        <title>Updated reference genomes for cyclostephanoid diatoms.</title>
        <authorList>
            <person name="Roberts W.R."/>
            <person name="Alverson A.J."/>
        </authorList>
    </citation>
    <scope>NUCLEOTIDE SEQUENCE [LARGE SCALE GENOMIC DNA]</scope>
    <source>
        <strain evidence="2 3">AJA228-03</strain>
    </source>
</reference>
<sequence length="151" mass="16756">MMDARIPPLPPPHPCTDQSSVFGILSPPTRSTPFRFVPLGGRSANQDRQEVREDHRREVLPPPDPRFPHEQAHNRRDRHHPLEAHEEQDRGLHHPPDEAHRQGSRSQHLAEAAGGGEGASSRLRAGGKRPRAGRHPHRQGDEGPAGGHGIR</sequence>
<accession>A0ABD3R4H7</accession>
<feature type="compositionally biased region" description="Basic and acidic residues" evidence="1">
    <location>
        <begin position="45"/>
        <end position="59"/>
    </location>
</feature>
<organism evidence="2 3">
    <name type="scientific">Cyclostephanos tholiformis</name>
    <dbReference type="NCBI Taxonomy" id="382380"/>
    <lineage>
        <taxon>Eukaryota</taxon>
        <taxon>Sar</taxon>
        <taxon>Stramenopiles</taxon>
        <taxon>Ochrophyta</taxon>
        <taxon>Bacillariophyta</taxon>
        <taxon>Coscinodiscophyceae</taxon>
        <taxon>Thalassiosirophycidae</taxon>
        <taxon>Stephanodiscales</taxon>
        <taxon>Stephanodiscaceae</taxon>
        <taxon>Cyclostephanos</taxon>
    </lineage>
</organism>
<dbReference type="Proteomes" id="UP001530377">
    <property type="component" value="Unassembled WGS sequence"/>
</dbReference>
<evidence type="ECO:0000256" key="1">
    <source>
        <dbReference type="SAM" id="MobiDB-lite"/>
    </source>
</evidence>